<organism evidence="2 3">
    <name type="scientific">Meganyctiphanes norvegica</name>
    <name type="common">Northern krill</name>
    <name type="synonym">Thysanopoda norvegica</name>
    <dbReference type="NCBI Taxonomy" id="48144"/>
    <lineage>
        <taxon>Eukaryota</taxon>
        <taxon>Metazoa</taxon>
        <taxon>Ecdysozoa</taxon>
        <taxon>Arthropoda</taxon>
        <taxon>Crustacea</taxon>
        <taxon>Multicrustacea</taxon>
        <taxon>Malacostraca</taxon>
        <taxon>Eumalacostraca</taxon>
        <taxon>Eucarida</taxon>
        <taxon>Euphausiacea</taxon>
        <taxon>Euphausiidae</taxon>
        <taxon>Meganyctiphanes</taxon>
    </lineage>
</organism>
<protein>
    <recommendedName>
        <fullName evidence="1">Spen paralogue and orthologue SPOC C-terminal domain-containing protein</fullName>
    </recommendedName>
</protein>
<reference evidence="2 3" key="1">
    <citation type="submission" date="2024-05" db="EMBL/GenBank/DDBJ databases">
        <authorList>
            <person name="Wallberg A."/>
        </authorList>
    </citation>
    <scope>NUCLEOTIDE SEQUENCE [LARGE SCALE GENOMIC DNA]</scope>
</reference>
<evidence type="ECO:0000259" key="1">
    <source>
        <dbReference type="Pfam" id="PF07744"/>
    </source>
</evidence>
<dbReference type="AlphaFoldDB" id="A0AAV2RUT4"/>
<dbReference type="Pfam" id="PF07744">
    <property type="entry name" value="SPOC"/>
    <property type="match status" value="1"/>
</dbReference>
<dbReference type="PANTHER" id="PTHR11477">
    <property type="entry name" value="TRANSCRIPTION FACTOR S-II ZINC FINGER DOMAIN-CONTAINING PROTEIN"/>
    <property type="match status" value="1"/>
</dbReference>
<gene>
    <name evidence="2" type="ORF">MNOR_LOCUS29679</name>
</gene>
<keyword evidence="3" id="KW-1185">Reference proteome</keyword>
<comment type="caution">
    <text evidence="2">The sequence shown here is derived from an EMBL/GenBank/DDBJ whole genome shotgun (WGS) entry which is preliminary data.</text>
</comment>
<dbReference type="GO" id="GO:0006351">
    <property type="term" value="P:DNA-templated transcription"/>
    <property type="evidence" value="ECO:0007669"/>
    <property type="project" value="TreeGrafter"/>
</dbReference>
<feature type="non-terminal residue" evidence="2">
    <location>
        <position position="320"/>
    </location>
</feature>
<evidence type="ECO:0000313" key="2">
    <source>
        <dbReference type="EMBL" id="CAL4145445.1"/>
    </source>
</evidence>
<dbReference type="PANTHER" id="PTHR11477:SF51">
    <property type="entry name" value="PROTEIN PARTNER OF SNF, ISOFORM B"/>
    <property type="match status" value="1"/>
</dbReference>
<dbReference type="Proteomes" id="UP001497623">
    <property type="component" value="Unassembled WGS sequence"/>
</dbReference>
<sequence>GIIEKGYATQVINAAVSERSIQDADVLSIHAESLFSQDENDGSGDDVGFKSTCETNKIPQELEGNAELEITEDSTVIQKEKLQPVWEGMISPLSDLAEFNLAAFPVSGNTFIFSEILSNEIEMSGMVQPHMVHSYLTLKKIKSSKDIVIVKFEPIDKDDMQAYQDFLLYLFVHKQYAVIGNCPKKVKHFYMAPLHAQHTVPEVFLPFDGPGLTKYDYHILIGVMIVSKHCAQGKNKDRGKVTSKGIPVVIEDEQKATQEGDCATSVSDFYQMPHRQTMGNMNATKNAVSQSDIVSQNNERYYQDYNLNSSCTHKDSLNYD</sequence>
<name>A0AAV2RUT4_MEGNR</name>
<evidence type="ECO:0000313" key="3">
    <source>
        <dbReference type="Proteomes" id="UP001497623"/>
    </source>
</evidence>
<feature type="domain" description="Spen paralogue and orthologue SPOC C-terminal" evidence="1">
    <location>
        <begin position="78"/>
        <end position="224"/>
    </location>
</feature>
<proteinExistence type="predicted"/>
<accession>A0AAV2RUT4</accession>
<feature type="non-terminal residue" evidence="2">
    <location>
        <position position="1"/>
    </location>
</feature>
<dbReference type="InterPro" id="IPR012921">
    <property type="entry name" value="SPOC_C"/>
</dbReference>
<dbReference type="GO" id="GO:0005634">
    <property type="term" value="C:nucleus"/>
    <property type="evidence" value="ECO:0007669"/>
    <property type="project" value="TreeGrafter"/>
</dbReference>
<dbReference type="EMBL" id="CAXKWB010034808">
    <property type="protein sequence ID" value="CAL4145445.1"/>
    <property type="molecule type" value="Genomic_DNA"/>
</dbReference>